<sequence>IEIELENRLREQDYKLRETHPKNAHDVSDGGRKLEPRTTSHRSVKDDGTIVSSAALSSCCCWLRGESKKREGGRAGYLQRGMMEATMMEGAGVANVQRWELERAVEIHIWKFCGEGKRKEKNSGEESNERKFKKEEGNVFRENGKKRLRFLQVFGEGE</sequence>
<evidence type="ECO:0000256" key="1">
    <source>
        <dbReference type="SAM" id="MobiDB-lite"/>
    </source>
</evidence>
<dbReference type="EnsemblPlants" id="MELO3C004834.2.1">
    <property type="protein sequence ID" value="MELO3C004834.2.1"/>
    <property type="gene ID" value="MELO3C004834.2"/>
</dbReference>
<reference evidence="2" key="1">
    <citation type="submission" date="2023-03" db="UniProtKB">
        <authorList>
            <consortium name="EnsemblPlants"/>
        </authorList>
    </citation>
    <scope>IDENTIFICATION</scope>
</reference>
<name>A0A9I9CK39_CUCME</name>
<accession>A0A9I9CK39</accession>
<feature type="region of interest" description="Disordered" evidence="1">
    <location>
        <begin position="117"/>
        <end position="136"/>
    </location>
</feature>
<evidence type="ECO:0000313" key="2">
    <source>
        <dbReference type="EnsemblPlants" id="MELO3C004834.2.1"/>
    </source>
</evidence>
<dbReference type="AlphaFoldDB" id="A0A9I9CK39"/>
<feature type="region of interest" description="Disordered" evidence="1">
    <location>
        <begin position="14"/>
        <end position="46"/>
    </location>
</feature>
<organism evidence="2">
    <name type="scientific">Cucumis melo</name>
    <name type="common">Muskmelon</name>
    <dbReference type="NCBI Taxonomy" id="3656"/>
    <lineage>
        <taxon>Eukaryota</taxon>
        <taxon>Viridiplantae</taxon>
        <taxon>Streptophyta</taxon>
        <taxon>Embryophyta</taxon>
        <taxon>Tracheophyta</taxon>
        <taxon>Spermatophyta</taxon>
        <taxon>Magnoliopsida</taxon>
        <taxon>eudicotyledons</taxon>
        <taxon>Gunneridae</taxon>
        <taxon>Pentapetalae</taxon>
        <taxon>rosids</taxon>
        <taxon>fabids</taxon>
        <taxon>Cucurbitales</taxon>
        <taxon>Cucurbitaceae</taxon>
        <taxon>Benincaseae</taxon>
        <taxon>Cucumis</taxon>
    </lineage>
</organism>
<proteinExistence type="predicted"/>
<dbReference type="Gramene" id="MELO3C004834.2.1">
    <property type="protein sequence ID" value="MELO3C004834.2.1"/>
    <property type="gene ID" value="MELO3C004834.2"/>
</dbReference>
<protein>
    <submittedName>
        <fullName evidence="2">Uncharacterized protein</fullName>
    </submittedName>
</protein>